<name>V6LFQ1_9EUKA</name>
<accession>V6LFQ1</accession>
<dbReference type="EMBL" id="KI546146">
    <property type="protein sequence ID" value="EST43118.1"/>
    <property type="molecule type" value="Genomic_DNA"/>
</dbReference>
<reference evidence="1" key="1">
    <citation type="journal article" date="2014" name="PLoS Genet.">
        <title>The Genome of Spironucleus salmonicida Highlights a Fish Pathogen Adapted to Fluctuating Environments.</title>
        <authorList>
            <person name="Xu F."/>
            <person name="Jerlstrom-Hultqvist J."/>
            <person name="Einarsson E."/>
            <person name="Astvaldsson A."/>
            <person name="Svard S.G."/>
            <person name="Andersson J.O."/>
        </authorList>
    </citation>
    <scope>NUCLEOTIDE SEQUENCE</scope>
</reference>
<gene>
    <name evidence="1" type="ORF">SS50377_17276</name>
</gene>
<dbReference type="AlphaFoldDB" id="V6LFQ1"/>
<protein>
    <submittedName>
        <fullName evidence="1">Uncharacterized protein</fullName>
    </submittedName>
</protein>
<organism evidence="1">
    <name type="scientific">Spironucleus salmonicida</name>
    <dbReference type="NCBI Taxonomy" id="348837"/>
    <lineage>
        <taxon>Eukaryota</taxon>
        <taxon>Metamonada</taxon>
        <taxon>Diplomonadida</taxon>
        <taxon>Hexamitidae</taxon>
        <taxon>Hexamitinae</taxon>
        <taxon>Spironucleus</taxon>
    </lineage>
</organism>
<dbReference type="VEuPathDB" id="GiardiaDB:SS50377_25072"/>
<sequence>MAAIQFEQLGKRYQIHTPHDLTPSTLNEYGDLTFDVGYLPYNTLFYLTADGELLWGGDLVGLEFAALLLKRPP</sequence>
<proteinExistence type="predicted"/>
<evidence type="ECO:0000313" key="1">
    <source>
        <dbReference type="EMBL" id="EST43118.1"/>
    </source>
</evidence>